<evidence type="ECO:0000256" key="10">
    <source>
        <dbReference type="ARBA" id="ARBA00023065"/>
    </source>
</evidence>
<evidence type="ECO:0000313" key="15">
    <source>
        <dbReference type="EMBL" id="EFX01095.1"/>
    </source>
</evidence>
<dbReference type="InterPro" id="IPR018108">
    <property type="entry name" value="MCP_transmembrane"/>
</dbReference>
<feature type="domain" description="FAD-binding FR-type" evidence="14">
    <location>
        <begin position="206"/>
        <end position="338"/>
    </location>
</feature>
<feature type="repeat" description="Solcar" evidence="12">
    <location>
        <begin position="507"/>
        <end position="608"/>
    </location>
</feature>
<dbReference type="GO" id="GO:0046872">
    <property type="term" value="F:metal ion binding"/>
    <property type="evidence" value="ECO:0007669"/>
    <property type="project" value="UniProtKB-KW"/>
</dbReference>
<dbReference type="eggNOG" id="KOG0758">
    <property type="taxonomic scope" value="Eukaryota"/>
</dbReference>
<dbReference type="Proteomes" id="UP000007796">
    <property type="component" value="Unassembled WGS sequence"/>
</dbReference>
<dbReference type="InterPro" id="IPR017927">
    <property type="entry name" value="FAD-bd_FR_type"/>
</dbReference>
<dbReference type="HOGENOM" id="CLU_337081_0_0_1"/>
<dbReference type="GO" id="GO:0006952">
    <property type="term" value="P:defense response"/>
    <property type="evidence" value="ECO:0007669"/>
    <property type="project" value="TreeGrafter"/>
</dbReference>
<dbReference type="GO" id="GO:0006811">
    <property type="term" value="P:monoatomic ion transport"/>
    <property type="evidence" value="ECO:0007669"/>
    <property type="project" value="UniProtKB-KW"/>
</dbReference>
<keyword evidence="10" id="KW-0813">Transport</keyword>
<dbReference type="InterPro" id="IPR050369">
    <property type="entry name" value="RBOH/FRE"/>
</dbReference>
<dbReference type="AlphaFoldDB" id="F0XLG7"/>
<dbReference type="SUPFAM" id="SSF52343">
    <property type="entry name" value="Ferredoxin reductase-like, C-terminal NADP-linked domain"/>
    <property type="match status" value="1"/>
</dbReference>
<dbReference type="PRINTS" id="PR00466">
    <property type="entry name" value="GP91PHOX"/>
</dbReference>
<dbReference type="SUPFAM" id="SSF103506">
    <property type="entry name" value="Mitochondrial carrier"/>
    <property type="match status" value="1"/>
</dbReference>
<keyword evidence="9" id="KW-0408">Iron</keyword>
<dbReference type="eggNOG" id="KOG0039">
    <property type="taxonomic scope" value="Eukaryota"/>
</dbReference>
<dbReference type="Gene3D" id="1.50.40.10">
    <property type="entry name" value="Mitochondrial carrier domain"/>
    <property type="match status" value="1"/>
</dbReference>
<evidence type="ECO:0000256" key="5">
    <source>
        <dbReference type="ARBA" id="ARBA00022792"/>
    </source>
</evidence>
<dbReference type="GO" id="GO:0043020">
    <property type="term" value="C:NADPH oxidase complex"/>
    <property type="evidence" value="ECO:0007669"/>
    <property type="project" value="TreeGrafter"/>
</dbReference>
<name>F0XLG7_GROCL</name>
<evidence type="ECO:0000256" key="1">
    <source>
        <dbReference type="ARBA" id="ARBA00004141"/>
    </source>
</evidence>
<dbReference type="InterPro" id="IPR013112">
    <property type="entry name" value="FAD-bd_8"/>
</dbReference>
<dbReference type="GO" id="GO:0016175">
    <property type="term" value="F:superoxide-generating NAD(P)H oxidase activity"/>
    <property type="evidence" value="ECO:0007669"/>
    <property type="project" value="TreeGrafter"/>
</dbReference>
<dbReference type="Gene3D" id="2.40.30.10">
    <property type="entry name" value="Translation factors"/>
    <property type="match status" value="1"/>
</dbReference>
<dbReference type="STRING" id="655863.F0XLG7"/>
<evidence type="ECO:0000256" key="3">
    <source>
        <dbReference type="ARBA" id="ARBA00022692"/>
    </source>
</evidence>
<proteinExistence type="predicted"/>
<feature type="transmembrane region" description="Helical" evidence="13">
    <location>
        <begin position="243"/>
        <end position="260"/>
    </location>
</feature>
<dbReference type="PROSITE" id="PS50920">
    <property type="entry name" value="SOLCAR"/>
    <property type="match status" value="3"/>
</dbReference>
<dbReference type="CDD" id="cd06186">
    <property type="entry name" value="NOX_Duox_like_FAD_NADP"/>
    <property type="match status" value="1"/>
</dbReference>
<dbReference type="Pfam" id="PF00153">
    <property type="entry name" value="Mito_carr"/>
    <property type="match status" value="3"/>
</dbReference>
<dbReference type="InterPro" id="IPR017938">
    <property type="entry name" value="Riboflavin_synthase-like_b-brl"/>
</dbReference>
<feature type="transmembrane region" description="Helical" evidence="13">
    <location>
        <begin position="344"/>
        <end position="366"/>
    </location>
</feature>
<keyword evidence="4" id="KW-0479">Metal-binding</keyword>
<dbReference type="RefSeq" id="XP_014170577.1">
    <property type="nucleotide sequence ID" value="XM_014315102.1"/>
</dbReference>
<feature type="transmembrane region" description="Helical" evidence="13">
    <location>
        <begin position="107"/>
        <end position="138"/>
    </location>
</feature>
<evidence type="ECO:0000256" key="6">
    <source>
        <dbReference type="ARBA" id="ARBA00022982"/>
    </source>
</evidence>
<dbReference type="PANTHER" id="PTHR11972">
    <property type="entry name" value="NADPH OXIDASE"/>
    <property type="match status" value="1"/>
</dbReference>
<organism evidence="16">
    <name type="scientific">Grosmannia clavigera (strain kw1407 / UAMH 11150)</name>
    <name type="common">Blue stain fungus</name>
    <name type="synonym">Graphiocladiella clavigera</name>
    <dbReference type="NCBI Taxonomy" id="655863"/>
    <lineage>
        <taxon>Eukaryota</taxon>
        <taxon>Fungi</taxon>
        <taxon>Dikarya</taxon>
        <taxon>Ascomycota</taxon>
        <taxon>Pezizomycotina</taxon>
        <taxon>Sordariomycetes</taxon>
        <taxon>Sordariomycetidae</taxon>
        <taxon>Ophiostomatales</taxon>
        <taxon>Ophiostomataceae</taxon>
        <taxon>Leptographium</taxon>
    </lineage>
</organism>
<evidence type="ECO:0000256" key="4">
    <source>
        <dbReference type="ARBA" id="ARBA00022723"/>
    </source>
</evidence>
<keyword evidence="8" id="KW-0560">Oxidoreductase</keyword>
<dbReference type="OrthoDB" id="167398at2759"/>
<dbReference type="InterPro" id="IPR013130">
    <property type="entry name" value="Fe3_Rdtase_TM_dom"/>
</dbReference>
<dbReference type="InterPro" id="IPR013121">
    <property type="entry name" value="Fe_red_NAD-bd_6"/>
</dbReference>
<evidence type="ECO:0000256" key="13">
    <source>
        <dbReference type="SAM" id="Phobius"/>
    </source>
</evidence>
<feature type="repeat" description="Solcar" evidence="12">
    <location>
        <begin position="728"/>
        <end position="831"/>
    </location>
</feature>
<accession>F0XLG7</accession>
<keyword evidence="2" id="KW-0349">Heme</keyword>
<dbReference type="InterPro" id="IPR039261">
    <property type="entry name" value="FNR_nucleotide-bd"/>
</dbReference>
<dbReference type="SFLD" id="SFLDG01169">
    <property type="entry name" value="NADPH_oxidase_subgroup_(NOX)"/>
    <property type="match status" value="1"/>
</dbReference>
<evidence type="ECO:0000259" key="14">
    <source>
        <dbReference type="PROSITE" id="PS51384"/>
    </source>
</evidence>
<sequence>MFFSFGFVNYSRKDNLAVARSTFGPTYMIARSAALVLHFDVALVLFPVCRTFISLARQTPLNGIIQFDKNITFHITTAWSIVFFSWVHTIAHWNNFAQIAAKNNLGIYGWLLANFVSGPGWTGYVMLIALMGMVLTSVEKPRRANYERFWYTHHMFVVFFFFWAIHGAFCMIQPDFAPFCISIGTQAVGVFWQFWMYGGFVYLAERVAREMRGRHNTYISKVVQHPSNVCEIQIKKENTKTRAGQYIFLCCPAVSIWQYHPFTLTSAPEEDYISVHIRVAGDFTTALAKAVGCDFGKDKDASKVVGVSGGDGSDVDPALRRILPRVYVDGPFGSASEDVFKYEIAMLVGAGIGVTPFASILKSIWYRMNYPQTKTRLSKVYFFWICRDFGSFEWFRSLLLAIEAQDVDNRIEIHTYLTAKIKIDDATNIMINDANADKDAITGLRAPTNFGRPNWDMIFRGIRKLHTPAEAGVFFCGPKGLGSTLHIFCNKYSEPGPSSILVWYPIVPMSADFWAGYISGAAGILIGNPLDIVKVRLQAGTYSTSSSLSSLSSLPVSLSSSPSSSSSFSSSAILRRTVALATGAAAPILGYGALNALLFVSYRQAEEVLQPGSSAGLQDGSPSSLTTTWLAGAVAGLATWVVSTPTELIKCQAQTAPTRTASSPPSSWAIARQVWTTSGLRGFFLGGSVTALRDSIGYGFYFWSYQLATDAWRQRWPADDGSTNTSTNSQTAALVCGGLAGIVTWASVFPLDVVKTRVQAQVQTQTAALTSASSPLLATSSPPRLSTLQITRLAYREGGLAVFFRGLGVCSARAFVVNAVQWAVYEWIMRELGATPGLREEGVAM</sequence>
<feature type="transmembrane region" description="Helical" evidence="13">
    <location>
        <begin position="150"/>
        <end position="169"/>
    </location>
</feature>
<keyword evidence="3 12" id="KW-0812">Transmembrane</keyword>
<dbReference type="Pfam" id="PF01794">
    <property type="entry name" value="Ferric_reduct"/>
    <property type="match status" value="1"/>
</dbReference>
<dbReference type="PROSITE" id="PS51384">
    <property type="entry name" value="FAD_FR"/>
    <property type="match status" value="1"/>
</dbReference>
<evidence type="ECO:0000256" key="2">
    <source>
        <dbReference type="ARBA" id="ARBA00022617"/>
    </source>
</evidence>
<keyword evidence="16" id="KW-1185">Reference proteome</keyword>
<keyword evidence="7 13" id="KW-1133">Transmembrane helix</keyword>
<evidence type="ECO:0000256" key="8">
    <source>
        <dbReference type="ARBA" id="ARBA00023002"/>
    </source>
</evidence>
<dbReference type="SUPFAM" id="SSF63380">
    <property type="entry name" value="Riboflavin synthase domain-like"/>
    <property type="match status" value="1"/>
</dbReference>
<dbReference type="Pfam" id="PF08030">
    <property type="entry name" value="NAD_binding_6"/>
    <property type="match status" value="1"/>
</dbReference>
<feature type="transmembrane region" description="Helical" evidence="13">
    <location>
        <begin position="181"/>
        <end position="204"/>
    </location>
</feature>
<dbReference type="InParanoid" id="F0XLG7"/>
<protein>
    <submittedName>
        <fullName evidence="15">NADPH oxidase</fullName>
    </submittedName>
</protein>
<keyword evidence="11 12" id="KW-0472">Membrane</keyword>
<reference evidence="15 16" key="1">
    <citation type="journal article" date="2011" name="Proc. Natl. Acad. Sci. U.S.A.">
        <title>Genome and transcriptome analyses of the mountain pine beetle-fungal symbiont Grosmannia clavigera, a lodgepole pine pathogen.</title>
        <authorList>
            <person name="DiGuistini S."/>
            <person name="Wang Y."/>
            <person name="Liao N.Y."/>
            <person name="Taylor G."/>
            <person name="Tanguay P."/>
            <person name="Feau N."/>
            <person name="Henrissat B."/>
            <person name="Chan S.K."/>
            <person name="Hesse-Orce U."/>
            <person name="Alamouti S.M."/>
            <person name="Tsui C.K.M."/>
            <person name="Docking R.T."/>
            <person name="Levasseur A."/>
            <person name="Haridas S."/>
            <person name="Robertson G."/>
            <person name="Birol I."/>
            <person name="Holt R.A."/>
            <person name="Marra M.A."/>
            <person name="Hamelin R.C."/>
            <person name="Hirst M."/>
            <person name="Jones S.J.M."/>
            <person name="Bohlmann J."/>
            <person name="Breuil C."/>
        </authorList>
    </citation>
    <scope>NUCLEOTIDE SEQUENCE [LARGE SCALE GENOMIC DNA]</scope>
    <source>
        <strain evidence="16">kw1407 / UAMH 11150</strain>
    </source>
</reference>
<evidence type="ECO:0000256" key="7">
    <source>
        <dbReference type="ARBA" id="ARBA00022989"/>
    </source>
</evidence>
<dbReference type="Gene3D" id="3.40.50.80">
    <property type="entry name" value="Nucleotide-binding domain of ferredoxin-NADP reductase (FNR) module"/>
    <property type="match status" value="1"/>
</dbReference>
<dbReference type="Pfam" id="PF08022">
    <property type="entry name" value="FAD_binding_8"/>
    <property type="match status" value="1"/>
</dbReference>
<dbReference type="SFLD" id="SFLDG01168">
    <property type="entry name" value="Ferric_reductase_subgroup_(FRE"/>
    <property type="match status" value="1"/>
</dbReference>
<keyword evidence="5" id="KW-0496">Mitochondrion</keyword>
<keyword evidence="6" id="KW-0249">Electron transport</keyword>
<dbReference type="FunFam" id="3.40.50.80:FF:000004">
    <property type="entry name" value="NADPH oxidase isoform 2"/>
    <property type="match status" value="1"/>
</dbReference>
<feature type="transmembrane region" description="Helical" evidence="13">
    <location>
        <begin position="578"/>
        <end position="602"/>
    </location>
</feature>
<evidence type="ECO:0000256" key="12">
    <source>
        <dbReference type="PROSITE-ProRule" id="PRU00282"/>
    </source>
</evidence>
<feature type="transmembrane region" description="Helical" evidence="13">
    <location>
        <begin position="70"/>
        <end position="87"/>
    </location>
</feature>
<evidence type="ECO:0000256" key="11">
    <source>
        <dbReference type="ARBA" id="ARBA00023136"/>
    </source>
</evidence>
<keyword evidence="5" id="KW-0999">Mitochondrion inner membrane</keyword>
<dbReference type="FunFam" id="2.40.30.10:FF:000103">
    <property type="entry name" value="NADPH oxidase 2"/>
    <property type="match status" value="1"/>
</dbReference>
<dbReference type="EMBL" id="GL629794">
    <property type="protein sequence ID" value="EFX01095.1"/>
    <property type="molecule type" value="Genomic_DNA"/>
</dbReference>
<comment type="subcellular location">
    <subcellularLocation>
        <location evidence="1">Membrane</location>
        <topology evidence="1">Multi-pass membrane protein</topology>
    </subcellularLocation>
</comment>
<keyword evidence="10" id="KW-0406">Ion transport</keyword>
<evidence type="ECO:0000256" key="9">
    <source>
        <dbReference type="ARBA" id="ARBA00023004"/>
    </source>
</evidence>
<gene>
    <name evidence="15" type="ORF">CMQ_6037</name>
</gene>
<dbReference type="InterPro" id="IPR023395">
    <property type="entry name" value="MCP_dom_sf"/>
</dbReference>
<feature type="transmembrane region" description="Helical" evidence="13">
    <location>
        <begin position="28"/>
        <end position="49"/>
    </location>
</feature>
<dbReference type="GO" id="GO:0042554">
    <property type="term" value="P:superoxide anion generation"/>
    <property type="evidence" value="ECO:0007669"/>
    <property type="project" value="TreeGrafter"/>
</dbReference>
<dbReference type="SFLD" id="SFLDS00052">
    <property type="entry name" value="Ferric_Reductase_Domain"/>
    <property type="match status" value="1"/>
</dbReference>
<evidence type="ECO:0000313" key="16">
    <source>
        <dbReference type="Proteomes" id="UP000007796"/>
    </source>
</evidence>
<feature type="repeat" description="Solcar" evidence="12">
    <location>
        <begin position="623"/>
        <end position="711"/>
    </location>
</feature>
<dbReference type="PANTHER" id="PTHR11972:SF153">
    <property type="entry name" value="SUPEROXIDE-GENERATING NADPH OXIDASE HEAVY CHAIN SUBUNIT A"/>
    <property type="match status" value="1"/>
</dbReference>
<dbReference type="InterPro" id="IPR000778">
    <property type="entry name" value="Cyt_b245_heavy_chain"/>
</dbReference>
<dbReference type="GeneID" id="25979426"/>